<dbReference type="Gene3D" id="3.30.2350.10">
    <property type="entry name" value="Pseudouridine synthase"/>
    <property type="match status" value="1"/>
</dbReference>
<gene>
    <name evidence="7" type="primary">yjbO</name>
    <name evidence="7" type="ORF">GCM10011351_08060</name>
</gene>
<dbReference type="RefSeq" id="WP_117153228.1">
    <property type="nucleotide sequence ID" value="NZ_BMLG01000002.1"/>
</dbReference>
<dbReference type="InterPro" id="IPR006224">
    <property type="entry name" value="PsdUridine_synth_RluA-like_CS"/>
</dbReference>
<dbReference type="PROSITE" id="PS01129">
    <property type="entry name" value="PSI_RLU"/>
    <property type="match status" value="1"/>
</dbReference>
<dbReference type="NCBIfam" id="TIGR00005">
    <property type="entry name" value="rluA_subfam"/>
    <property type="match status" value="1"/>
</dbReference>
<dbReference type="Proteomes" id="UP000618460">
    <property type="component" value="Unassembled WGS sequence"/>
</dbReference>
<evidence type="ECO:0000256" key="2">
    <source>
        <dbReference type="ARBA" id="ARBA00010876"/>
    </source>
</evidence>
<dbReference type="FunFam" id="3.30.2350.10:FF:000005">
    <property type="entry name" value="Pseudouridine synthase"/>
    <property type="match status" value="1"/>
</dbReference>
<reference evidence="7" key="1">
    <citation type="journal article" date="2014" name="Int. J. Syst. Evol. Microbiol.">
        <title>Complete genome sequence of Corynebacterium casei LMG S-19264T (=DSM 44701T), isolated from a smear-ripened cheese.</title>
        <authorList>
            <consortium name="US DOE Joint Genome Institute (JGI-PGF)"/>
            <person name="Walter F."/>
            <person name="Albersmeier A."/>
            <person name="Kalinowski J."/>
            <person name="Ruckert C."/>
        </authorList>
    </citation>
    <scope>NUCLEOTIDE SEQUENCE</scope>
    <source>
        <strain evidence="7">CGMCC 1.6333</strain>
    </source>
</reference>
<feature type="domain" description="Pseudouridine synthase RsuA/RluA-like" evidence="6">
    <location>
        <begin position="86"/>
        <end position="236"/>
    </location>
</feature>
<dbReference type="SUPFAM" id="SSF55120">
    <property type="entry name" value="Pseudouridine synthase"/>
    <property type="match status" value="1"/>
</dbReference>
<proteinExistence type="inferred from homology"/>
<dbReference type="EMBL" id="BMLG01000002">
    <property type="protein sequence ID" value="GGM24746.1"/>
    <property type="molecule type" value="Genomic_DNA"/>
</dbReference>
<protein>
    <recommendedName>
        <fullName evidence="5">Pseudouridine synthase</fullName>
        <ecNumber evidence="5">5.4.99.-</ecNumber>
    </recommendedName>
</protein>
<accession>A0A917TL13</accession>
<comment type="similarity">
    <text evidence="2 5">Belongs to the pseudouridine synthase RluA family.</text>
</comment>
<organism evidence="7 8">
    <name type="scientific">Paraliobacillus quinghaiensis</name>
    <dbReference type="NCBI Taxonomy" id="470815"/>
    <lineage>
        <taxon>Bacteria</taxon>
        <taxon>Bacillati</taxon>
        <taxon>Bacillota</taxon>
        <taxon>Bacilli</taxon>
        <taxon>Bacillales</taxon>
        <taxon>Bacillaceae</taxon>
        <taxon>Paraliobacillus</taxon>
    </lineage>
</organism>
<dbReference type="GO" id="GO:0009982">
    <property type="term" value="F:pseudouridine synthase activity"/>
    <property type="evidence" value="ECO:0007669"/>
    <property type="project" value="InterPro"/>
</dbReference>
<comment type="function">
    <text evidence="5">Responsible for synthesis of pseudouridine from uracil.</text>
</comment>
<evidence type="ECO:0000256" key="1">
    <source>
        <dbReference type="ARBA" id="ARBA00000073"/>
    </source>
</evidence>
<dbReference type="InterPro" id="IPR006225">
    <property type="entry name" value="PsdUridine_synth_RluC/D"/>
</dbReference>
<feature type="active site" evidence="4">
    <location>
        <position position="133"/>
    </location>
</feature>
<dbReference type="OrthoDB" id="9807829at2"/>
<evidence type="ECO:0000256" key="5">
    <source>
        <dbReference type="RuleBase" id="RU362028"/>
    </source>
</evidence>
<dbReference type="GO" id="GO:0000455">
    <property type="term" value="P:enzyme-directed rRNA pseudouridine synthesis"/>
    <property type="evidence" value="ECO:0007669"/>
    <property type="project" value="TreeGrafter"/>
</dbReference>
<dbReference type="AlphaFoldDB" id="A0A917TL13"/>
<dbReference type="GO" id="GO:0003723">
    <property type="term" value="F:RNA binding"/>
    <property type="evidence" value="ECO:0007669"/>
    <property type="project" value="InterPro"/>
</dbReference>
<dbReference type="GO" id="GO:0140098">
    <property type="term" value="F:catalytic activity, acting on RNA"/>
    <property type="evidence" value="ECO:0007669"/>
    <property type="project" value="UniProtKB-ARBA"/>
</dbReference>
<evidence type="ECO:0000313" key="7">
    <source>
        <dbReference type="EMBL" id="GGM24746.1"/>
    </source>
</evidence>
<dbReference type="InterPro" id="IPR006145">
    <property type="entry name" value="PsdUridine_synth_RsuA/RluA"/>
</dbReference>
<dbReference type="Pfam" id="PF00849">
    <property type="entry name" value="PseudoU_synth_2"/>
    <property type="match status" value="1"/>
</dbReference>
<comment type="caution">
    <text evidence="7">The sequence shown here is derived from an EMBL/GenBank/DDBJ whole genome shotgun (WGS) entry which is preliminary data.</text>
</comment>
<reference evidence="7" key="2">
    <citation type="submission" date="2020-09" db="EMBL/GenBank/DDBJ databases">
        <authorList>
            <person name="Sun Q."/>
            <person name="Zhou Y."/>
        </authorList>
    </citation>
    <scope>NUCLEOTIDE SEQUENCE</scope>
    <source>
        <strain evidence="7">CGMCC 1.6333</strain>
    </source>
</reference>
<dbReference type="PANTHER" id="PTHR21600:SF35">
    <property type="entry name" value="PSEUDOURIDINE SYNTHASE"/>
    <property type="match status" value="1"/>
</dbReference>
<evidence type="ECO:0000313" key="8">
    <source>
        <dbReference type="Proteomes" id="UP000618460"/>
    </source>
</evidence>
<dbReference type="CDD" id="cd02869">
    <property type="entry name" value="PseudoU_synth_RluA_like"/>
    <property type="match status" value="1"/>
</dbReference>
<dbReference type="PANTHER" id="PTHR21600">
    <property type="entry name" value="MITOCHONDRIAL RNA PSEUDOURIDINE SYNTHASE"/>
    <property type="match status" value="1"/>
</dbReference>
<sequence>MKWKVTNEQEGLLLRDYLRNVQGFSRRIVKGIKFQGGSLLVNDVSVTVRKVLQESDIVEVRFPPENRSPFIVSERVPFTIVYEDNDVLVIEKPQGIATMPSIHHKSGTIANGILHHFEENGLDYTVHIVTRLDRDTSGLLLVGKHQLSHSILAQSQKKGEIDRRYQALIPGQLEKKKGTIDAPIARHPDSIIKRMVDTSGKHAVTHYQVIKEVKGYTLVQVKLETGRTHQIRVHFAYLGYPLMGDSLYGGSREVIKRQALHCTSLTFNHPITKQSYTFTSPLPTDMKKLIQEGTSI</sequence>
<dbReference type="InterPro" id="IPR050188">
    <property type="entry name" value="RluA_PseudoU_synthase"/>
</dbReference>
<dbReference type="EC" id="5.4.99.-" evidence="5"/>
<evidence type="ECO:0000256" key="3">
    <source>
        <dbReference type="ARBA" id="ARBA00023235"/>
    </source>
</evidence>
<evidence type="ECO:0000259" key="6">
    <source>
        <dbReference type="Pfam" id="PF00849"/>
    </source>
</evidence>
<comment type="catalytic activity">
    <reaction evidence="1 5">
        <text>a uridine in RNA = a pseudouridine in RNA</text>
        <dbReference type="Rhea" id="RHEA:48348"/>
        <dbReference type="Rhea" id="RHEA-COMP:12068"/>
        <dbReference type="Rhea" id="RHEA-COMP:12069"/>
        <dbReference type="ChEBI" id="CHEBI:65314"/>
        <dbReference type="ChEBI" id="CHEBI:65315"/>
    </reaction>
</comment>
<name>A0A917TL13_9BACI</name>
<dbReference type="InterPro" id="IPR020103">
    <property type="entry name" value="PsdUridine_synth_cat_dom_sf"/>
</dbReference>
<keyword evidence="3 5" id="KW-0413">Isomerase</keyword>
<keyword evidence="8" id="KW-1185">Reference proteome</keyword>
<evidence type="ECO:0000256" key="4">
    <source>
        <dbReference type="PIRSR" id="PIRSR606225-1"/>
    </source>
</evidence>